<dbReference type="EMBL" id="CP053085">
    <property type="protein sequence ID" value="QJR35497.1"/>
    <property type="molecule type" value="Genomic_DNA"/>
</dbReference>
<keyword evidence="1" id="KW-0732">Signal</keyword>
<sequence>MTRPISMLSGLLFLTALCTLGACSSSPSDPIVCDASARAGITVTIKDAETMAPLAATARGVVRDGAYVDSLILVASDTRAAAFERPGTYSVEVRLTGYQNFNTSNVRVTAGTCHVNAVVVPALLLKARS</sequence>
<dbReference type="Proteomes" id="UP000500938">
    <property type="component" value="Chromosome"/>
</dbReference>
<feature type="chain" id="PRO_5026761608" description="Carboxypeptidase regulatory-like domain-containing protein" evidence="1">
    <location>
        <begin position="22"/>
        <end position="129"/>
    </location>
</feature>
<feature type="signal peptide" evidence="1">
    <location>
        <begin position="1"/>
        <end position="21"/>
    </location>
</feature>
<accession>A0A6M4IPS0</accession>
<dbReference type="PROSITE" id="PS51257">
    <property type="entry name" value="PROKAR_LIPOPROTEIN"/>
    <property type="match status" value="1"/>
</dbReference>
<evidence type="ECO:0000313" key="2">
    <source>
        <dbReference type="EMBL" id="QJR35497.1"/>
    </source>
</evidence>
<protein>
    <recommendedName>
        <fullName evidence="4">Carboxypeptidase regulatory-like domain-containing protein</fullName>
    </recommendedName>
</protein>
<gene>
    <name evidence="2" type="ORF">HKW67_08250</name>
</gene>
<evidence type="ECO:0000313" key="3">
    <source>
        <dbReference type="Proteomes" id="UP000500938"/>
    </source>
</evidence>
<keyword evidence="3" id="KW-1185">Reference proteome</keyword>
<reference evidence="2 3" key="1">
    <citation type="submission" date="2020-05" db="EMBL/GenBank/DDBJ databases">
        <title>Complete genome sequence of Gemmatimonas greenlandica TET16.</title>
        <authorList>
            <person name="Zeng Y."/>
        </authorList>
    </citation>
    <scope>NUCLEOTIDE SEQUENCE [LARGE SCALE GENOMIC DNA]</scope>
    <source>
        <strain evidence="2 3">TET16</strain>
    </source>
</reference>
<evidence type="ECO:0000256" key="1">
    <source>
        <dbReference type="SAM" id="SignalP"/>
    </source>
</evidence>
<dbReference type="RefSeq" id="WP_171224927.1">
    <property type="nucleotide sequence ID" value="NZ_CP053085.1"/>
</dbReference>
<name>A0A6M4IPS0_9BACT</name>
<dbReference type="KEGG" id="ggr:HKW67_08250"/>
<dbReference type="AlphaFoldDB" id="A0A6M4IPS0"/>
<evidence type="ECO:0008006" key="4">
    <source>
        <dbReference type="Google" id="ProtNLM"/>
    </source>
</evidence>
<proteinExistence type="predicted"/>
<organism evidence="2 3">
    <name type="scientific">Gemmatimonas groenlandica</name>
    <dbReference type="NCBI Taxonomy" id="2732249"/>
    <lineage>
        <taxon>Bacteria</taxon>
        <taxon>Pseudomonadati</taxon>
        <taxon>Gemmatimonadota</taxon>
        <taxon>Gemmatimonadia</taxon>
        <taxon>Gemmatimonadales</taxon>
        <taxon>Gemmatimonadaceae</taxon>
        <taxon>Gemmatimonas</taxon>
    </lineage>
</organism>